<dbReference type="EMBL" id="MT144606">
    <property type="protein sequence ID" value="QJH94784.1"/>
    <property type="molecule type" value="Genomic_DNA"/>
</dbReference>
<protein>
    <submittedName>
        <fullName evidence="1">Uncharacterized protein</fullName>
    </submittedName>
</protein>
<accession>A0A6H1ZHA6</accession>
<name>A0A6H1ZHA6_9ZZZZ</name>
<evidence type="ECO:0000313" key="1">
    <source>
        <dbReference type="EMBL" id="QJA46580.1"/>
    </source>
</evidence>
<evidence type="ECO:0000313" key="2">
    <source>
        <dbReference type="EMBL" id="QJH94784.1"/>
    </source>
</evidence>
<dbReference type="AlphaFoldDB" id="A0A6H1ZHA6"/>
<organism evidence="1">
    <name type="scientific">viral metagenome</name>
    <dbReference type="NCBI Taxonomy" id="1070528"/>
    <lineage>
        <taxon>unclassified sequences</taxon>
        <taxon>metagenomes</taxon>
        <taxon>organismal metagenomes</taxon>
    </lineage>
</organism>
<gene>
    <name evidence="1" type="ORF">TM448A00456_0020</name>
    <name evidence="2" type="ORF">TM448B00301_0026</name>
</gene>
<dbReference type="EMBL" id="MT144015">
    <property type="protein sequence ID" value="QJA46580.1"/>
    <property type="molecule type" value="Genomic_DNA"/>
</dbReference>
<proteinExistence type="predicted"/>
<sequence length="81" mass="9636">MTREELPRCSHIFRYSKAEDTPMRCTDQARYHLTDLRRPSQTADACMAHLAQVFDRLGEDRQWGEYVPILVRRINDNPQEE</sequence>
<reference evidence="1" key="1">
    <citation type="submission" date="2020-03" db="EMBL/GenBank/DDBJ databases">
        <title>The deep terrestrial virosphere.</title>
        <authorList>
            <person name="Holmfeldt K."/>
            <person name="Nilsson E."/>
            <person name="Simone D."/>
            <person name="Lopez-Fernandez M."/>
            <person name="Wu X."/>
            <person name="de Brujin I."/>
            <person name="Lundin D."/>
            <person name="Andersson A."/>
            <person name="Bertilsson S."/>
            <person name="Dopson M."/>
        </authorList>
    </citation>
    <scope>NUCLEOTIDE SEQUENCE</scope>
    <source>
        <strain evidence="1">TM448A00456</strain>
        <strain evidence="2">TM448B00301</strain>
    </source>
</reference>